<protein>
    <submittedName>
        <fullName evidence="1">Uncharacterized protein</fullName>
    </submittedName>
</protein>
<dbReference type="AlphaFoldDB" id="A0A4Z2I2M9"/>
<organism evidence="1 2">
    <name type="scientific">Liparis tanakae</name>
    <name type="common">Tanaka's snailfish</name>
    <dbReference type="NCBI Taxonomy" id="230148"/>
    <lineage>
        <taxon>Eukaryota</taxon>
        <taxon>Metazoa</taxon>
        <taxon>Chordata</taxon>
        <taxon>Craniata</taxon>
        <taxon>Vertebrata</taxon>
        <taxon>Euteleostomi</taxon>
        <taxon>Actinopterygii</taxon>
        <taxon>Neopterygii</taxon>
        <taxon>Teleostei</taxon>
        <taxon>Neoteleostei</taxon>
        <taxon>Acanthomorphata</taxon>
        <taxon>Eupercaria</taxon>
        <taxon>Perciformes</taxon>
        <taxon>Cottioidei</taxon>
        <taxon>Cottales</taxon>
        <taxon>Liparidae</taxon>
        <taxon>Liparis</taxon>
    </lineage>
</organism>
<sequence>MDVLVPAGAVACAALVAGAASPPRGVPQVSDVVMERGGQDVLGLGEREEAELKDRPVVMEEAGLKDRPLVTEEAGLKDRSSYSQK</sequence>
<dbReference type="EMBL" id="SRLO01000146">
    <property type="protein sequence ID" value="TNN71725.1"/>
    <property type="molecule type" value="Genomic_DNA"/>
</dbReference>
<accession>A0A4Z2I2M9</accession>
<proteinExistence type="predicted"/>
<keyword evidence="2" id="KW-1185">Reference proteome</keyword>
<evidence type="ECO:0000313" key="2">
    <source>
        <dbReference type="Proteomes" id="UP000314294"/>
    </source>
</evidence>
<dbReference type="Proteomes" id="UP000314294">
    <property type="component" value="Unassembled WGS sequence"/>
</dbReference>
<reference evidence="1 2" key="1">
    <citation type="submission" date="2019-03" db="EMBL/GenBank/DDBJ databases">
        <title>First draft genome of Liparis tanakae, snailfish: a comprehensive survey of snailfish specific genes.</title>
        <authorList>
            <person name="Kim W."/>
            <person name="Song I."/>
            <person name="Jeong J.-H."/>
            <person name="Kim D."/>
            <person name="Kim S."/>
            <person name="Ryu S."/>
            <person name="Song J.Y."/>
            <person name="Lee S.K."/>
        </authorList>
    </citation>
    <scope>NUCLEOTIDE SEQUENCE [LARGE SCALE GENOMIC DNA]</scope>
    <source>
        <tissue evidence="1">Muscle</tissue>
    </source>
</reference>
<name>A0A4Z2I2M9_9TELE</name>
<gene>
    <name evidence="1" type="ORF">EYF80_018076</name>
</gene>
<evidence type="ECO:0000313" key="1">
    <source>
        <dbReference type="EMBL" id="TNN71725.1"/>
    </source>
</evidence>
<comment type="caution">
    <text evidence="1">The sequence shown here is derived from an EMBL/GenBank/DDBJ whole genome shotgun (WGS) entry which is preliminary data.</text>
</comment>